<sequence>MLSRGNSAYRVRTDGTGLEFRTSPEAIRQFEATVDNAKDSVAGHLVEAWNAAYAIAPDPGKSVSESVKAIEAAYEQLISPKNALQTLGTMIRDITAGPQKWTFVLNDHTDADGVAMVVAMMNQVWKNQQRHATGPNPRTETVEEAQCALHLAGTLVQFASSGAFVKTQ</sequence>
<reference evidence="2" key="1">
    <citation type="submission" date="2016-02" db="EMBL/GenBank/DDBJ databases">
        <authorList>
            <person name="Wen L."/>
            <person name="He K."/>
            <person name="Yang H."/>
        </authorList>
    </citation>
    <scope>NUCLEOTIDE SEQUENCE [LARGE SCALE GENOMIC DNA]</scope>
    <source>
        <strain evidence="2">JCM 15929</strain>
    </source>
</reference>
<gene>
    <name evidence="1" type="ORF">AXK60_24955</name>
</gene>
<dbReference type="Proteomes" id="UP000070258">
    <property type="component" value="Unassembled WGS sequence"/>
</dbReference>
<organism evidence="1 2">
    <name type="scientific">Tsukamurella pseudospumae</name>
    <dbReference type="NCBI Taxonomy" id="239498"/>
    <lineage>
        <taxon>Bacteria</taxon>
        <taxon>Bacillati</taxon>
        <taxon>Actinomycetota</taxon>
        <taxon>Actinomycetes</taxon>
        <taxon>Mycobacteriales</taxon>
        <taxon>Tsukamurellaceae</taxon>
        <taxon>Tsukamurella</taxon>
    </lineage>
</organism>
<dbReference type="AlphaFoldDB" id="A0A138AK37"/>
<proteinExistence type="predicted"/>
<comment type="caution">
    <text evidence="1">The sequence shown here is derived from an EMBL/GenBank/DDBJ whole genome shotgun (WGS) entry which is preliminary data.</text>
</comment>
<evidence type="ECO:0008006" key="3">
    <source>
        <dbReference type="Google" id="ProtNLM"/>
    </source>
</evidence>
<evidence type="ECO:0000313" key="2">
    <source>
        <dbReference type="Proteomes" id="UP000070258"/>
    </source>
</evidence>
<protein>
    <recommendedName>
        <fullName evidence="3">Abortive infection protein-like C-terminal domain-containing protein</fullName>
    </recommendedName>
</protein>
<dbReference type="EMBL" id="LSRF01000031">
    <property type="protein sequence ID" value="KXP10739.1"/>
    <property type="molecule type" value="Genomic_DNA"/>
</dbReference>
<name>A0A138AK37_9ACTN</name>
<accession>A0A138AK37</accession>
<evidence type="ECO:0000313" key="1">
    <source>
        <dbReference type="EMBL" id="KXP10739.1"/>
    </source>
</evidence>